<sequence length="81" mass="9396">MNTAYALYKGFWETTEKTTILGVNWNSCYYRFDALWMPSAISRKGEHFQSYRSGYHEDAPSLDGLFEKAYFGIGDETYNLA</sequence>
<protein>
    <submittedName>
        <fullName evidence="1">Uncharacterized protein</fullName>
    </submittedName>
</protein>
<dbReference type="Proteomes" id="UP000698173">
    <property type="component" value="Unassembled WGS sequence"/>
</dbReference>
<organism evidence="1 2">
    <name type="scientific">Sporosarcina psychrophila</name>
    <name type="common">Bacillus psychrophilus</name>
    <dbReference type="NCBI Taxonomy" id="1476"/>
    <lineage>
        <taxon>Bacteria</taxon>
        <taxon>Bacillati</taxon>
        <taxon>Bacillota</taxon>
        <taxon>Bacilli</taxon>
        <taxon>Bacillales</taxon>
        <taxon>Caryophanaceae</taxon>
        <taxon>Sporosarcina</taxon>
    </lineage>
</organism>
<accession>A0A921FZP2</accession>
<reference evidence="1" key="2">
    <citation type="submission" date="2021-09" db="EMBL/GenBank/DDBJ databases">
        <authorList>
            <person name="Gilroy R."/>
        </authorList>
    </citation>
    <scope>NUCLEOTIDE SEQUENCE</scope>
    <source>
        <strain evidence="1">CHK171-7178</strain>
    </source>
</reference>
<feature type="non-terminal residue" evidence="1">
    <location>
        <position position="81"/>
    </location>
</feature>
<evidence type="ECO:0000313" key="2">
    <source>
        <dbReference type="Proteomes" id="UP000698173"/>
    </source>
</evidence>
<gene>
    <name evidence="1" type="ORF">K8V56_08810</name>
</gene>
<reference evidence="1" key="1">
    <citation type="journal article" date="2021" name="PeerJ">
        <title>Extensive microbial diversity within the chicken gut microbiome revealed by metagenomics and culture.</title>
        <authorList>
            <person name="Gilroy R."/>
            <person name="Ravi A."/>
            <person name="Getino M."/>
            <person name="Pursley I."/>
            <person name="Horton D.L."/>
            <person name="Alikhan N.F."/>
            <person name="Baker D."/>
            <person name="Gharbi K."/>
            <person name="Hall N."/>
            <person name="Watson M."/>
            <person name="Adriaenssens E.M."/>
            <person name="Foster-Nyarko E."/>
            <person name="Jarju S."/>
            <person name="Secka A."/>
            <person name="Antonio M."/>
            <person name="Oren A."/>
            <person name="Chaudhuri R.R."/>
            <person name="La Ragione R."/>
            <person name="Hildebrand F."/>
            <person name="Pallen M.J."/>
        </authorList>
    </citation>
    <scope>NUCLEOTIDE SEQUENCE</scope>
    <source>
        <strain evidence="1">CHK171-7178</strain>
    </source>
</reference>
<proteinExistence type="predicted"/>
<comment type="caution">
    <text evidence="1">The sequence shown here is derived from an EMBL/GenBank/DDBJ whole genome shotgun (WGS) entry which is preliminary data.</text>
</comment>
<name>A0A921FZP2_SPOPS</name>
<evidence type="ECO:0000313" key="1">
    <source>
        <dbReference type="EMBL" id="HJF31867.1"/>
    </source>
</evidence>
<dbReference type="AlphaFoldDB" id="A0A921FZP2"/>
<dbReference type="EMBL" id="DYWT01000143">
    <property type="protein sequence ID" value="HJF31867.1"/>
    <property type="molecule type" value="Genomic_DNA"/>
</dbReference>